<dbReference type="GO" id="GO:0030036">
    <property type="term" value="P:actin cytoskeleton organization"/>
    <property type="evidence" value="ECO:0007669"/>
    <property type="project" value="TreeGrafter"/>
</dbReference>
<name>A0AA35T4W7_GEOBA</name>
<evidence type="ECO:0000259" key="2">
    <source>
        <dbReference type="PROSITE" id="PS50003"/>
    </source>
</evidence>
<dbReference type="PANTHER" id="PTHR12092:SF16">
    <property type="entry name" value="PH DOMAIN-CONTAINING PROTEIN"/>
    <property type="match status" value="1"/>
</dbReference>
<evidence type="ECO:0000313" key="4">
    <source>
        <dbReference type="Proteomes" id="UP001174909"/>
    </source>
</evidence>
<reference evidence="3" key="1">
    <citation type="submission" date="2023-03" db="EMBL/GenBank/DDBJ databases">
        <authorList>
            <person name="Steffen K."/>
            <person name="Cardenas P."/>
        </authorList>
    </citation>
    <scope>NUCLEOTIDE SEQUENCE</scope>
</reference>
<feature type="region of interest" description="Disordered" evidence="1">
    <location>
        <begin position="113"/>
        <end position="170"/>
    </location>
</feature>
<dbReference type="PROSITE" id="PS50003">
    <property type="entry name" value="PH_DOMAIN"/>
    <property type="match status" value="1"/>
</dbReference>
<accession>A0AA35T4W7</accession>
<dbReference type="InterPro" id="IPR001849">
    <property type="entry name" value="PH_domain"/>
</dbReference>
<dbReference type="PANTHER" id="PTHR12092">
    <property type="entry name" value="PLECKSTRIN"/>
    <property type="match status" value="1"/>
</dbReference>
<keyword evidence="4" id="KW-1185">Reference proteome</keyword>
<dbReference type="Pfam" id="PF00169">
    <property type="entry name" value="PH"/>
    <property type="match status" value="1"/>
</dbReference>
<protein>
    <submittedName>
        <fullName evidence="3">Rho GTPase-activating protein 24</fullName>
    </submittedName>
</protein>
<evidence type="ECO:0000256" key="1">
    <source>
        <dbReference type="SAM" id="MobiDB-lite"/>
    </source>
</evidence>
<dbReference type="Gene3D" id="2.30.29.30">
    <property type="entry name" value="Pleckstrin-homology domain (PH domain)/Phosphotyrosine-binding domain (PTB)"/>
    <property type="match status" value="1"/>
</dbReference>
<dbReference type="InterPro" id="IPR037370">
    <property type="entry name" value="Pleckstrin"/>
</dbReference>
<comment type="caution">
    <text evidence="3">The sequence shown here is derived from an EMBL/GenBank/DDBJ whole genome shotgun (WGS) entry which is preliminary data.</text>
</comment>
<dbReference type="GO" id="GO:0005886">
    <property type="term" value="C:plasma membrane"/>
    <property type="evidence" value="ECO:0007669"/>
    <property type="project" value="TreeGrafter"/>
</dbReference>
<feature type="domain" description="PH" evidence="2">
    <location>
        <begin position="19"/>
        <end position="114"/>
    </location>
</feature>
<dbReference type="InterPro" id="IPR011993">
    <property type="entry name" value="PH-like_dom_sf"/>
</dbReference>
<organism evidence="3 4">
    <name type="scientific">Geodia barretti</name>
    <name type="common">Barrett's horny sponge</name>
    <dbReference type="NCBI Taxonomy" id="519541"/>
    <lineage>
        <taxon>Eukaryota</taxon>
        <taxon>Metazoa</taxon>
        <taxon>Porifera</taxon>
        <taxon>Demospongiae</taxon>
        <taxon>Heteroscleromorpha</taxon>
        <taxon>Tetractinellida</taxon>
        <taxon>Astrophorina</taxon>
        <taxon>Geodiidae</taxon>
        <taxon>Geodia</taxon>
    </lineage>
</organism>
<dbReference type="SUPFAM" id="SSF50729">
    <property type="entry name" value="PH domain-like"/>
    <property type="match status" value="1"/>
</dbReference>
<dbReference type="Proteomes" id="UP001174909">
    <property type="component" value="Unassembled WGS sequence"/>
</dbReference>
<dbReference type="EMBL" id="CASHTH010003160">
    <property type="protein sequence ID" value="CAI8041058.1"/>
    <property type="molecule type" value="Genomic_DNA"/>
</dbReference>
<proteinExistence type="predicted"/>
<evidence type="ECO:0000313" key="3">
    <source>
        <dbReference type="EMBL" id="CAI8041058.1"/>
    </source>
</evidence>
<dbReference type="FunFam" id="2.30.29.30:FF:000286">
    <property type="entry name" value="PH-protein kinase domain containing protein"/>
    <property type="match status" value="1"/>
</dbReference>
<dbReference type="SMART" id="SM00233">
    <property type="entry name" value="PH"/>
    <property type="match status" value="1"/>
</dbReference>
<sequence>MSRRKRTFTSELLTHQQGDVLKVGFLKKKGHVRRNWLDRWFVLTTEGVYYYKNRADTKPLGVIPLFGSSAAEDTLQKHQFVFTCLTAEGKDYPIQASTRDEMLVWVKAIEDAKEERNRRPPSGTATASVNPGAGASKPRPPNSSATSPNGATGKGAANKDKDSSDDSDDD</sequence>
<gene>
    <name evidence="3" type="ORF">GBAR_LOCUS22819</name>
</gene>
<dbReference type="AlphaFoldDB" id="A0AA35T4W7"/>